<dbReference type="AlphaFoldDB" id="A0A6M0K6Q4"/>
<organism evidence="1 2">
    <name type="scientific">Thiorhodococcus minor</name>
    <dbReference type="NCBI Taxonomy" id="57489"/>
    <lineage>
        <taxon>Bacteria</taxon>
        <taxon>Pseudomonadati</taxon>
        <taxon>Pseudomonadota</taxon>
        <taxon>Gammaproteobacteria</taxon>
        <taxon>Chromatiales</taxon>
        <taxon>Chromatiaceae</taxon>
        <taxon>Thiorhodococcus</taxon>
    </lineage>
</organism>
<keyword evidence="2" id="KW-1185">Reference proteome</keyword>
<reference evidence="1 2" key="1">
    <citation type="submission" date="2020-02" db="EMBL/GenBank/DDBJ databases">
        <title>Genome sequences of Thiorhodococcus mannitoliphagus and Thiorhodococcus minor, purple sulfur photosynthetic bacteria in the gammaproteobacterial family, Chromatiaceae.</title>
        <authorList>
            <person name="Aviles F.A."/>
            <person name="Meyer T.E."/>
            <person name="Kyndt J.A."/>
        </authorList>
    </citation>
    <scope>NUCLEOTIDE SEQUENCE [LARGE SCALE GENOMIC DNA]</scope>
    <source>
        <strain evidence="1 2">DSM 11518</strain>
    </source>
</reference>
<dbReference type="RefSeq" id="WP_164455483.1">
    <property type="nucleotide sequence ID" value="NZ_JAAIJQ010000100.1"/>
</dbReference>
<accession>A0A6M0K6Q4</accession>
<sequence>MQSLPDAYQDLLTPLIAQARRMLEQGESLIPFAFVGNLARHAVQPVALRTDGEAGKDASAAQIRQIAQQVQADFVFVITEAWTLPPEQAHRYEAILAEYGSIGASPDRIDSVSFALETDRGMWAAQVPLKASRQAPGARTFATPRFTRFSEVGGRLTGLLGSAAQTERTLH</sequence>
<dbReference type="EMBL" id="JAAIJQ010000100">
    <property type="protein sequence ID" value="NEV64593.1"/>
    <property type="molecule type" value="Genomic_DNA"/>
</dbReference>
<dbReference type="Proteomes" id="UP000483379">
    <property type="component" value="Unassembled WGS sequence"/>
</dbReference>
<gene>
    <name evidence="1" type="ORF">G3446_22445</name>
</gene>
<proteinExistence type="predicted"/>
<evidence type="ECO:0000313" key="1">
    <source>
        <dbReference type="EMBL" id="NEV64593.1"/>
    </source>
</evidence>
<evidence type="ECO:0000313" key="2">
    <source>
        <dbReference type="Proteomes" id="UP000483379"/>
    </source>
</evidence>
<name>A0A6M0K6Q4_9GAMM</name>
<comment type="caution">
    <text evidence="1">The sequence shown here is derived from an EMBL/GenBank/DDBJ whole genome shotgun (WGS) entry which is preliminary data.</text>
</comment>
<protein>
    <submittedName>
        <fullName evidence="1">Uncharacterized protein</fullName>
    </submittedName>
</protein>